<evidence type="ECO:0000313" key="12">
    <source>
        <dbReference type="EMBL" id="AKU90338.1"/>
    </source>
</evidence>
<evidence type="ECO:0000256" key="8">
    <source>
        <dbReference type="ARBA" id="ARBA00022989"/>
    </source>
</evidence>
<keyword evidence="5" id="KW-0997">Cell inner membrane</keyword>
<dbReference type="PATRIC" id="fig|1391653.3.peg.745"/>
<dbReference type="InterPro" id="IPR014168">
    <property type="entry name" value="Tol-Pal_TolR"/>
</dbReference>
<evidence type="ECO:0000313" key="13">
    <source>
        <dbReference type="Proteomes" id="UP000055590"/>
    </source>
</evidence>
<evidence type="ECO:0000256" key="5">
    <source>
        <dbReference type="ARBA" id="ARBA00022519"/>
    </source>
</evidence>
<evidence type="ECO:0000256" key="2">
    <source>
        <dbReference type="ARBA" id="ARBA00005811"/>
    </source>
</evidence>
<dbReference type="GO" id="GO:0005886">
    <property type="term" value="C:plasma membrane"/>
    <property type="evidence" value="ECO:0007669"/>
    <property type="project" value="UniProtKB-SubCell"/>
</dbReference>
<keyword evidence="4" id="KW-1003">Cell membrane</keyword>
<evidence type="ECO:0000256" key="10">
    <source>
        <dbReference type="RuleBase" id="RU003879"/>
    </source>
</evidence>
<dbReference type="RefSeq" id="WP_050724800.1">
    <property type="nucleotide sequence ID" value="NZ_CP012332.1"/>
</dbReference>
<keyword evidence="9 11" id="KW-0472">Membrane</keyword>
<gene>
    <name evidence="12" type="ORF">AKJ08_0725</name>
</gene>
<dbReference type="AlphaFoldDB" id="A0A0K1P9X5"/>
<dbReference type="EMBL" id="CP012332">
    <property type="protein sequence ID" value="AKU90338.1"/>
    <property type="molecule type" value="Genomic_DNA"/>
</dbReference>
<keyword evidence="6 10" id="KW-0812">Transmembrane</keyword>
<dbReference type="Gene3D" id="3.30.420.270">
    <property type="match status" value="1"/>
</dbReference>
<dbReference type="NCBIfam" id="TIGR02801">
    <property type="entry name" value="tolR"/>
    <property type="match status" value="1"/>
</dbReference>
<dbReference type="STRING" id="1391653.AKJ08_0725"/>
<keyword evidence="7 10" id="KW-0653">Protein transport</keyword>
<keyword evidence="8 11" id="KW-1133">Transmembrane helix</keyword>
<comment type="subcellular location">
    <subcellularLocation>
        <location evidence="1">Cell inner membrane</location>
        <topology evidence="1">Single-pass type II membrane protein</topology>
    </subcellularLocation>
    <subcellularLocation>
        <location evidence="10">Cell membrane</location>
        <topology evidence="10">Single-pass type II membrane protein</topology>
    </subcellularLocation>
</comment>
<evidence type="ECO:0000256" key="7">
    <source>
        <dbReference type="ARBA" id="ARBA00022927"/>
    </source>
</evidence>
<dbReference type="GO" id="GO:0022857">
    <property type="term" value="F:transmembrane transporter activity"/>
    <property type="evidence" value="ECO:0007669"/>
    <property type="project" value="InterPro"/>
</dbReference>
<evidence type="ECO:0000256" key="11">
    <source>
        <dbReference type="SAM" id="Phobius"/>
    </source>
</evidence>
<organism evidence="12 13">
    <name type="scientific">Vulgatibacter incomptus</name>
    <dbReference type="NCBI Taxonomy" id="1391653"/>
    <lineage>
        <taxon>Bacteria</taxon>
        <taxon>Pseudomonadati</taxon>
        <taxon>Myxococcota</taxon>
        <taxon>Myxococcia</taxon>
        <taxon>Myxococcales</taxon>
        <taxon>Cystobacterineae</taxon>
        <taxon>Vulgatibacteraceae</taxon>
        <taxon>Vulgatibacter</taxon>
    </lineage>
</organism>
<evidence type="ECO:0000256" key="4">
    <source>
        <dbReference type="ARBA" id="ARBA00022475"/>
    </source>
</evidence>
<evidence type="ECO:0000256" key="1">
    <source>
        <dbReference type="ARBA" id="ARBA00004249"/>
    </source>
</evidence>
<dbReference type="PANTHER" id="PTHR30558">
    <property type="entry name" value="EXBD MEMBRANE COMPONENT OF PMF-DRIVEN MACROMOLECULE IMPORT SYSTEM"/>
    <property type="match status" value="1"/>
</dbReference>
<dbReference type="PANTHER" id="PTHR30558:SF12">
    <property type="entry name" value="BIOPOLYMER TRANSPORT PROTEIN EXBD"/>
    <property type="match status" value="1"/>
</dbReference>
<accession>A0A0K1P9X5</accession>
<dbReference type="InterPro" id="IPR003400">
    <property type="entry name" value="ExbD"/>
</dbReference>
<evidence type="ECO:0000256" key="3">
    <source>
        <dbReference type="ARBA" id="ARBA00022448"/>
    </source>
</evidence>
<feature type="transmembrane region" description="Helical" evidence="11">
    <location>
        <begin position="20"/>
        <end position="38"/>
    </location>
</feature>
<keyword evidence="3 10" id="KW-0813">Transport</keyword>
<comment type="similarity">
    <text evidence="2 10">Belongs to the ExbD/TolR family.</text>
</comment>
<sequence length="148" mass="16096">MGFSSGGGRSGLSEINVTPLVDVMLVLLIIFMVTAPLMQQGVKVDLPDARAQPIEAKEEKKLVLSAKSDQSIYIGEAQVTLADLEEKLRNNPKAQADKEIYLHADRSLPYGFVVELMAAIQRAGIPSMGMITDPLQRPEQPPKPGARK</sequence>
<proteinExistence type="inferred from homology"/>
<dbReference type="OrthoDB" id="9798629at2"/>
<evidence type="ECO:0000256" key="6">
    <source>
        <dbReference type="ARBA" id="ARBA00022692"/>
    </source>
</evidence>
<dbReference type="Pfam" id="PF02472">
    <property type="entry name" value="ExbD"/>
    <property type="match status" value="1"/>
</dbReference>
<name>A0A0K1P9X5_9BACT</name>
<dbReference type="Proteomes" id="UP000055590">
    <property type="component" value="Chromosome"/>
</dbReference>
<dbReference type="KEGG" id="vin:AKJ08_0725"/>
<protein>
    <submittedName>
        <fullName evidence="12">Biopolymer transport protein ExbD/TolR</fullName>
    </submittedName>
</protein>
<reference evidence="12 13" key="1">
    <citation type="submission" date="2015-08" db="EMBL/GenBank/DDBJ databases">
        <authorList>
            <person name="Babu N.S."/>
            <person name="Beckwith C.J."/>
            <person name="Beseler K.G."/>
            <person name="Brison A."/>
            <person name="Carone J.V."/>
            <person name="Caskin T.P."/>
            <person name="Diamond M."/>
            <person name="Durham M.E."/>
            <person name="Foxe J.M."/>
            <person name="Go M."/>
            <person name="Henderson B.A."/>
            <person name="Jones I.B."/>
            <person name="McGettigan J.A."/>
            <person name="Micheletti S.J."/>
            <person name="Nasrallah M.E."/>
            <person name="Ortiz D."/>
            <person name="Piller C.R."/>
            <person name="Privatt S.R."/>
            <person name="Schneider S.L."/>
            <person name="Sharp S."/>
            <person name="Smith T.C."/>
            <person name="Stanton J.D."/>
            <person name="Ullery H.E."/>
            <person name="Wilson R.J."/>
            <person name="Serrano M.G."/>
            <person name="Buck G."/>
            <person name="Lee V."/>
            <person name="Wang Y."/>
            <person name="Carvalho R."/>
            <person name="Voegtly L."/>
            <person name="Shi R."/>
            <person name="Duckworth R."/>
            <person name="Johnson A."/>
            <person name="Loviza R."/>
            <person name="Walstead R."/>
            <person name="Shah Z."/>
            <person name="Kiflezghi M."/>
            <person name="Wade K."/>
            <person name="Ball S.L."/>
            <person name="Bradley K.W."/>
            <person name="Asai D.J."/>
            <person name="Bowman C.A."/>
            <person name="Russell D.A."/>
            <person name="Pope W.H."/>
            <person name="Jacobs-Sera D."/>
            <person name="Hendrix R.W."/>
            <person name="Hatfull G.F."/>
        </authorList>
    </citation>
    <scope>NUCLEOTIDE SEQUENCE [LARGE SCALE GENOMIC DNA]</scope>
    <source>
        <strain evidence="12 13">DSM 27710</strain>
    </source>
</reference>
<keyword evidence="13" id="KW-1185">Reference proteome</keyword>
<evidence type="ECO:0000256" key="9">
    <source>
        <dbReference type="ARBA" id="ARBA00023136"/>
    </source>
</evidence>
<dbReference type="GO" id="GO:0015031">
    <property type="term" value="P:protein transport"/>
    <property type="evidence" value="ECO:0007669"/>
    <property type="project" value="UniProtKB-KW"/>
</dbReference>